<evidence type="ECO:0000313" key="3">
    <source>
        <dbReference type="Proteomes" id="UP000307440"/>
    </source>
</evidence>
<dbReference type="OrthoDB" id="114080at2759"/>
<gene>
    <name evidence="2" type="ORF">FA15DRAFT_752043</name>
</gene>
<evidence type="ECO:0000313" key="2">
    <source>
        <dbReference type="EMBL" id="TFK29900.1"/>
    </source>
</evidence>
<evidence type="ECO:0000256" key="1">
    <source>
        <dbReference type="SAM" id="MobiDB-lite"/>
    </source>
</evidence>
<accession>A0A5C3LAR7</accession>
<dbReference type="EMBL" id="ML210147">
    <property type="protein sequence ID" value="TFK29900.1"/>
    <property type="molecule type" value="Genomic_DNA"/>
</dbReference>
<dbReference type="Proteomes" id="UP000307440">
    <property type="component" value="Unassembled WGS sequence"/>
</dbReference>
<organism evidence="2 3">
    <name type="scientific">Coprinopsis marcescibilis</name>
    <name type="common">Agaric fungus</name>
    <name type="synonym">Psathyrella marcescibilis</name>
    <dbReference type="NCBI Taxonomy" id="230819"/>
    <lineage>
        <taxon>Eukaryota</taxon>
        <taxon>Fungi</taxon>
        <taxon>Dikarya</taxon>
        <taxon>Basidiomycota</taxon>
        <taxon>Agaricomycotina</taxon>
        <taxon>Agaricomycetes</taxon>
        <taxon>Agaricomycetidae</taxon>
        <taxon>Agaricales</taxon>
        <taxon>Agaricineae</taxon>
        <taxon>Psathyrellaceae</taxon>
        <taxon>Coprinopsis</taxon>
    </lineage>
</organism>
<keyword evidence="3" id="KW-1185">Reference proteome</keyword>
<dbReference type="STRING" id="230819.A0A5C3LAR7"/>
<name>A0A5C3LAR7_COPMA</name>
<feature type="compositionally biased region" description="Polar residues" evidence="1">
    <location>
        <begin position="238"/>
        <end position="253"/>
    </location>
</feature>
<reference evidence="2 3" key="1">
    <citation type="journal article" date="2019" name="Nat. Ecol. Evol.">
        <title>Megaphylogeny resolves global patterns of mushroom evolution.</title>
        <authorList>
            <person name="Varga T."/>
            <person name="Krizsan K."/>
            <person name="Foldi C."/>
            <person name="Dima B."/>
            <person name="Sanchez-Garcia M."/>
            <person name="Sanchez-Ramirez S."/>
            <person name="Szollosi G.J."/>
            <person name="Szarkandi J.G."/>
            <person name="Papp V."/>
            <person name="Albert L."/>
            <person name="Andreopoulos W."/>
            <person name="Angelini C."/>
            <person name="Antonin V."/>
            <person name="Barry K.W."/>
            <person name="Bougher N.L."/>
            <person name="Buchanan P."/>
            <person name="Buyck B."/>
            <person name="Bense V."/>
            <person name="Catcheside P."/>
            <person name="Chovatia M."/>
            <person name="Cooper J."/>
            <person name="Damon W."/>
            <person name="Desjardin D."/>
            <person name="Finy P."/>
            <person name="Geml J."/>
            <person name="Haridas S."/>
            <person name="Hughes K."/>
            <person name="Justo A."/>
            <person name="Karasinski D."/>
            <person name="Kautmanova I."/>
            <person name="Kiss B."/>
            <person name="Kocsube S."/>
            <person name="Kotiranta H."/>
            <person name="LaButti K.M."/>
            <person name="Lechner B.E."/>
            <person name="Liimatainen K."/>
            <person name="Lipzen A."/>
            <person name="Lukacs Z."/>
            <person name="Mihaltcheva S."/>
            <person name="Morgado L.N."/>
            <person name="Niskanen T."/>
            <person name="Noordeloos M.E."/>
            <person name="Ohm R.A."/>
            <person name="Ortiz-Santana B."/>
            <person name="Ovrebo C."/>
            <person name="Racz N."/>
            <person name="Riley R."/>
            <person name="Savchenko A."/>
            <person name="Shiryaev A."/>
            <person name="Soop K."/>
            <person name="Spirin V."/>
            <person name="Szebenyi C."/>
            <person name="Tomsovsky M."/>
            <person name="Tulloss R.E."/>
            <person name="Uehling J."/>
            <person name="Grigoriev I.V."/>
            <person name="Vagvolgyi C."/>
            <person name="Papp T."/>
            <person name="Martin F.M."/>
            <person name="Miettinen O."/>
            <person name="Hibbett D.S."/>
            <person name="Nagy L.G."/>
        </authorList>
    </citation>
    <scope>NUCLEOTIDE SEQUENCE [LARGE SCALE GENOMIC DNA]</scope>
    <source>
        <strain evidence="2 3">CBS 121175</strain>
    </source>
</reference>
<feature type="compositionally biased region" description="Polar residues" evidence="1">
    <location>
        <begin position="260"/>
        <end position="269"/>
    </location>
</feature>
<evidence type="ECO:0008006" key="4">
    <source>
        <dbReference type="Google" id="ProtNLM"/>
    </source>
</evidence>
<dbReference type="AlphaFoldDB" id="A0A5C3LAR7"/>
<feature type="compositionally biased region" description="Basic residues" evidence="1">
    <location>
        <begin position="276"/>
        <end position="292"/>
    </location>
</feature>
<feature type="region of interest" description="Disordered" evidence="1">
    <location>
        <begin position="204"/>
        <end position="302"/>
    </location>
</feature>
<proteinExistence type="predicted"/>
<protein>
    <recommendedName>
        <fullName evidence="4">Nucleolus and neural progenitor protein-like N-terminal domain-containing protein</fullName>
    </recommendedName>
</protein>
<feature type="compositionally biased region" description="Basic and acidic residues" evidence="1">
    <location>
        <begin position="212"/>
        <end position="226"/>
    </location>
</feature>
<sequence>MTRASSNRVSALIGEPRSKLAPSLHANVDVFLKNAKQSHRRFQSVVAALQNEGQILERLYYKGNNQHRLTLFWRKVSDIRKFSRQVKQLDPLETISTFYQCFFGSSPSNDATLFKTAWNHYPDDKSFQRTLDNLALLENFFQAFCTRSLSAYREFSLGLHSGAFLQTMLTLSAVASRIGYLSQEALMVIRDLLPQLQSIQGILSSMSGPSHSEPHAAQESVTKDEGEMQAQPEHQDLTRTVPQVSENIKISISTDRDNKTSGSLPSKQPDTAVLPKKSKEKKPKAEKVKKRKRDEIDDIFGF</sequence>